<dbReference type="InterPro" id="IPR001387">
    <property type="entry name" value="Cro/C1-type_HTH"/>
</dbReference>
<dbReference type="SUPFAM" id="SSF47413">
    <property type="entry name" value="lambda repressor-like DNA-binding domains"/>
    <property type="match status" value="1"/>
</dbReference>
<accession>A0A139QMQ4</accession>
<dbReference type="OrthoDB" id="581382at2"/>
<feature type="domain" description="IrrE N-terminal-like" evidence="2">
    <location>
        <begin position="234"/>
        <end position="348"/>
    </location>
</feature>
<dbReference type="RefSeq" id="WP_061409345.1">
    <property type="nucleotide sequence ID" value="NZ_KQ970760.1"/>
</dbReference>
<evidence type="ECO:0000313" key="3">
    <source>
        <dbReference type="EMBL" id="KXU03830.1"/>
    </source>
</evidence>
<dbReference type="Pfam" id="PF06114">
    <property type="entry name" value="Peptidase_M78"/>
    <property type="match status" value="1"/>
</dbReference>
<name>A0A139QMQ4_STROR</name>
<dbReference type="Proteomes" id="UP000070353">
    <property type="component" value="Unassembled WGS sequence"/>
</dbReference>
<dbReference type="CDD" id="cd00093">
    <property type="entry name" value="HTH_XRE"/>
    <property type="match status" value="1"/>
</dbReference>
<proteinExistence type="inferred from homology"/>
<organism evidence="3 4">
    <name type="scientific">Streptococcus oralis</name>
    <dbReference type="NCBI Taxonomy" id="1303"/>
    <lineage>
        <taxon>Bacteria</taxon>
        <taxon>Bacillati</taxon>
        <taxon>Bacillota</taxon>
        <taxon>Bacilli</taxon>
        <taxon>Lactobacillales</taxon>
        <taxon>Streptococcaceae</taxon>
        <taxon>Streptococcus</taxon>
    </lineage>
</organism>
<reference evidence="3 4" key="1">
    <citation type="submission" date="2016-01" db="EMBL/GenBank/DDBJ databases">
        <title>Highly variable Streptococcus oralis are common among viridans streptococci isolated from primates.</title>
        <authorList>
            <person name="Denapaite D."/>
            <person name="Rieger M."/>
            <person name="Koendgen S."/>
            <person name="Brueckner R."/>
            <person name="Ochigava I."/>
            <person name="Kappeler P."/>
            <person name="Maetz-Rensing K."/>
            <person name="Leendertz F."/>
            <person name="Hakenbeck R."/>
        </authorList>
    </citation>
    <scope>NUCLEOTIDE SEQUENCE [LARGE SCALE GENOMIC DNA]</scope>
    <source>
        <strain evidence="3 4">DD24</strain>
    </source>
</reference>
<gene>
    <name evidence="3" type="ORF">SORDD24_01495</name>
</gene>
<comment type="similarity">
    <text evidence="1">Belongs to the short-chain fatty acyl-CoA assimilation regulator (ScfR) family.</text>
</comment>
<dbReference type="PATRIC" id="fig|1303.84.peg.1647"/>
<sequence>MLNRSFENFLESRYYNELYKAVDGYINRNRSDIPVMSHAITDPNYIKLDDFSIKKVLSRKVQDRFIISDLQVIANLEIKGYTKYGYESDSSNIWLRVKVMYKLKQGIYDFKIMSVVPFESSDYDRSNLGLSPEFVPYIKAKEMDDIAEEILKQYYPDALQVPMSLPIDEYLANIGLTKVEGRLTKDSSVFGEMVFKDTEVVFYDSDIPETKLIREKTILVDPDVICLRNQGSYNNTVVHESVHWLLHRYHNEYKMLFDDNHRLSSSKSDRSSLSSSTWSDYDWMEWQANGIAARILMPKKATKQMVQEFFVKYSLEFEQEKKALMFEQVIDDLAEFFQVSRLAVKIRLLQLGYSEFEGTYNYVGNEYIRSYAFEVGALNKGQTFTISFNNACMLNATNTKFKDLMNTEHFVYVDSHFCLNDEKYVEMVDLGIYQMTDYAYEHMDECCLTFDVRYQTDGTLSYKDFNDYIMYRGSNPELKIKVDFSECLISQEILGNVPEYTSEVYTKVAEVMEQLPGNFCGTMVYHRKRRDFSREELEEHSTVSVSTIQRMEKDKEYQKTLGKLMAICIGLKLYPTFSFDLIDKSNCKFDDTIVFHGVYKMLLRNCYHLTVDECNQKLREMGISVPIGGE</sequence>
<dbReference type="GO" id="GO:0003677">
    <property type="term" value="F:DNA binding"/>
    <property type="evidence" value="ECO:0007669"/>
    <property type="project" value="InterPro"/>
</dbReference>
<protein>
    <recommendedName>
        <fullName evidence="2">IrrE N-terminal-like domain-containing protein</fullName>
    </recommendedName>
</protein>
<evidence type="ECO:0000259" key="2">
    <source>
        <dbReference type="Pfam" id="PF06114"/>
    </source>
</evidence>
<dbReference type="InterPro" id="IPR010982">
    <property type="entry name" value="Lambda_DNA-bd_dom_sf"/>
</dbReference>
<comment type="caution">
    <text evidence="3">The sequence shown here is derived from an EMBL/GenBank/DDBJ whole genome shotgun (WGS) entry which is preliminary data.</text>
</comment>
<evidence type="ECO:0000313" key="4">
    <source>
        <dbReference type="Proteomes" id="UP000070353"/>
    </source>
</evidence>
<dbReference type="InterPro" id="IPR010359">
    <property type="entry name" value="IrrE_HExxH"/>
</dbReference>
<dbReference type="EMBL" id="LQZB01000170">
    <property type="protein sequence ID" value="KXU03830.1"/>
    <property type="molecule type" value="Genomic_DNA"/>
</dbReference>
<evidence type="ECO:0000256" key="1">
    <source>
        <dbReference type="ARBA" id="ARBA00007227"/>
    </source>
</evidence>
<dbReference type="AlphaFoldDB" id="A0A139QMQ4"/>